<keyword evidence="3" id="KW-1185">Reference proteome</keyword>
<dbReference type="Proteomes" id="UP000553957">
    <property type="component" value="Unassembled WGS sequence"/>
</dbReference>
<dbReference type="EMBL" id="JABJRC010000007">
    <property type="protein sequence ID" value="NOL44027.1"/>
    <property type="molecule type" value="Genomic_DNA"/>
</dbReference>
<name>A0A7Y4P199_9ACTN</name>
<dbReference type="RefSeq" id="WP_171677256.1">
    <property type="nucleotide sequence ID" value="NZ_BAAAGT010000005.1"/>
</dbReference>
<dbReference type="AlphaFoldDB" id="A0A7Y4P199"/>
<reference evidence="2 3" key="1">
    <citation type="submission" date="2020-05" db="EMBL/GenBank/DDBJ databases">
        <title>Genome sequence of Kribbella sandramycini ATCC 39419.</title>
        <authorList>
            <person name="Maclea K.S."/>
            <person name="Fair J.L."/>
        </authorList>
    </citation>
    <scope>NUCLEOTIDE SEQUENCE [LARGE SCALE GENOMIC DNA]</scope>
    <source>
        <strain evidence="2 3">ATCC 39419</strain>
    </source>
</reference>
<dbReference type="Pfam" id="PF12840">
    <property type="entry name" value="HTH_20"/>
    <property type="match status" value="1"/>
</dbReference>
<dbReference type="SUPFAM" id="SSF46785">
    <property type="entry name" value="Winged helix' DNA-binding domain"/>
    <property type="match status" value="1"/>
</dbReference>
<dbReference type="Proteomes" id="UP000534306">
    <property type="component" value="Unassembled WGS sequence"/>
</dbReference>
<dbReference type="InterPro" id="IPR036390">
    <property type="entry name" value="WH_DNA-bd_sf"/>
</dbReference>
<comment type="caution">
    <text evidence="2">The sequence shown here is derived from an EMBL/GenBank/DDBJ whole genome shotgun (WGS) entry which is preliminary data.</text>
</comment>
<organism evidence="2 3">
    <name type="scientific">Kribbella sandramycini</name>
    <dbReference type="NCBI Taxonomy" id="60450"/>
    <lineage>
        <taxon>Bacteria</taxon>
        <taxon>Bacillati</taxon>
        <taxon>Actinomycetota</taxon>
        <taxon>Actinomycetes</taxon>
        <taxon>Propionibacteriales</taxon>
        <taxon>Kribbellaceae</taxon>
        <taxon>Kribbella</taxon>
    </lineage>
</organism>
<dbReference type="Gene3D" id="6.10.140.2180">
    <property type="match status" value="1"/>
</dbReference>
<evidence type="ECO:0000313" key="4">
    <source>
        <dbReference type="Proteomes" id="UP000553957"/>
    </source>
</evidence>
<dbReference type="Gene3D" id="1.10.10.10">
    <property type="entry name" value="Winged helix-like DNA-binding domain superfamily/Winged helix DNA-binding domain"/>
    <property type="match status" value="1"/>
</dbReference>
<proteinExistence type="predicted"/>
<accession>A0A7Y4P199</accession>
<gene>
    <name evidence="1" type="ORF">HNR71_006533</name>
    <name evidence="2" type="ORF">HPO96_27635</name>
</gene>
<evidence type="ECO:0000313" key="3">
    <source>
        <dbReference type="Proteomes" id="UP000534306"/>
    </source>
</evidence>
<dbReference type="EMBL" id="JACHKF010000001">
    <property type="protein sequence ID" value="MBB6570896.1"/>
    <property type="molecule type" value="Genomic_DNA"/>
</dbReference>
<sequence>MTEPSTPLADLLLHPVRWRITQRALGREVTTTDLKAELPDIPVTTLYRHVAALIEGGVLTVVRERKIRGTTERTLTLDQATGGRLSDAEARAMSPDQHRQAFLLLLTALAADFDRMLARGDLADHIHQLSYSQLALYVDDDDLTELRNRILAAFRPYLDEQPGKQRVTWSLFSLPDT</sequence>
<dbReference type="InterPro" id="IPR036388">
    <property type="entry name" value="WH-like_DNA-bd_sf"/>
</dbReference>
<evidence type="ECO:0000313" key="1">
    <source>
        <dbReference type="EMBL" id="MBB6570896.1"/>
    </source>
</evidence>
<protein>
    <submittedName>
        <fullName evidence="2">Helix-turn-helix domain-containing protein</fullName>
    </submittedName>
</protein>
<evidence type="ECO:0000313" key="2">
    <source>
        <dbReference type="EMBL" id="NOL44027.1"/>
    </source>
</evidence>
<reference evidence="1 4" key="2">
    <citation type="submission" date="2020-08" db="EMBL/GenBank/DDBJ databases">
        <title>Sequencing the genomes of 1000 actinobacteria strains.</title>
        <authorList>
            <person name="Klenk H.-P."/>
        </authorList>
    </citation>
    <scope>NUCLEOTIDE SEQUENCE [LARGE SCALE GENOMIC DNA]</scope>
    <source>
        <strain evidence="1 4">DSM 15626</strain>
    </source>
</reference>